<evidence type="ECO:0000256" key="1">
    <source>
        <dbReference type="SAM" id="SignalP"/>
    </source>
</evidence>
<protein>
    <submittedName>
        <fullName evidence="2">Putative secreted protein</fullName>
    </submittedName>
</protein>
<organism evidence="2">
    <name type="scientific">Anopheles marajoara</name>
    <dbReference type="NCBI Taxonomy" id="58244"/>
    <lineage>
        <taxon>Eukaryota</taxon>
        <taxon>Metazoa</taxon>
        <taxon>Ecdysozoa</taxon>
        <taxon>Arthropoda</taxon>
        <taxon>Hexapoda</taxon>
        <taxon>Insecta</taxon>
        <taxon>Pterygota</taxon>
        <taxon>Neoptera</taxon>
        <taxon>Endopterygota</taxon>
        <taxon>Diptera</taxon>
        <taxon>Nematocera</taxon>
        <taxon>Culicoidea</taxon>
        <taxon>Culicidae</taxon>
        <taxon>Anophelinae</taxon>
        <taxon>Anopheles</taxon>
    </lineage>
</organism>
<feature type="signal peptide" evidence="1">
    <location>
        <begin position="1"/>
        <end position="19"/>
    </location>
</feature>
<reference evidence="2" key="1">
    <citation type="submission" date="2018-01" db="EMBL/GenBank/DDBJ databases">
        <title>An insight into the sialome of Amazonian anophelines.</title>
        <authorList>
            <person name="Ribeiro J.M."/>
            <person name="Scarpassa V."/>
            <person name="Calvo E."/>
        </authorList>
    </citation>
    <scope>NUCLEOTIDE SEQUENCE</scope>
    <source>
        <tissue evidence="2">Salivary glands</tissue>
    </source>
</reference>
<keyword evidence="1" id="KW-0732">Signal</keyword>
<dbReference type="AlphaFoldDB" id="A0A2M4CE28"/>
<feature type="chain" id="PRO_5014960590" evidence="1">
    <location>
        <begin position="20"/>
        <end position="70"/>
    </location>
</feature>
<name>A0A2M4CE28_9DIPT</name>
<proteinExistence type="predicted"/>
<dbReference type="EMBL" id="GGFJ01014456">
    <property type="protein sequence ID" value="MBW63597.1"/>
    <property type="molecule type" value="Transcribed_RNA"/>
</dbReference>
<evidence type="ECO:0000313" key="2">
    <source>
        <dbReference type="EMBL" id="MBW63597.1"/>
    </source>
</evidence>
<sequence>MQACSPVALLLMLMICCCARSSGQSLGRAHPIQPQATVDLRPGTPFSYFPSTIQSSIRSHSPVIWSVFLG</sequence>
<accession>A0A2M4CE28</accession>